<evidence type="ECO:0000313" key="2">
    <source>
        <dbReference type="EMBL" id="SBT01591.1"/>
    </source>
</evidence>
<dbReference type="SUPFAM" id="SSF140924">
    <property type="entry name" value="Duffy binding domain-like"/>
    <property type="match status" value="1"/>
</dbReference>
<sequence length="388" mass="44351">MENCFTLNYGARASGYFMFSYDPFFKKIRNTIIEKTSSLSNVNDKQNFRKECLALADYLVKNKSPPSYYSNQKKRWEGAIRDWNEKYYKGLTKHGGCFMIFEEEEKEILELIYEAEDFCDEKINKRPEKSCILKARTNPNNCYSKCSKKISEYNEWIKEKKNYFTKDKKEIYEKCRKNNKVLPFPKQTCDVSNPQTFEEIPVCMVSDSTAHKGTVEEKRKENLREGEDSTISQDISLLQSQFSSEPKSQYDKQTLSLVPTDDPRTKQTEVAQHTHHDSLKNTEHSLPSPSVIEPDGSEILLPEVPALDQTITQKDGLSSKDDISKHPGNTESSDSKLLVAITPFLKNGDSLETNKKQINMLPPKASDTGLQSSSPPEFPKISGRTNAP</sequence>
<evidence type="ECO:0000256" key="1">
    <source>
        <dbReference type="SAM" id="MobiDB-lite"/>
    </source>
</evidence>
<accession>A0A1A8XAD5</accession>
<dbReference type="VEuPathDB" id="PlasmoDB:PmUG01_00043800"/>
<feature type="compositionally biased region" description="Basic and acidic residues" evidence="1">
    <location>
        <begin position="261"/>
        <end position="283"/>
    </location>
</feature>
<feature type="region of interest" description="Disordered" evidence="1">
    <location>
        <begin position="348"/>
        <end position="388"/>
    </location>
</feature>
<feature type="region of interest" description="Disordered" evidence="1">
    <location>
        <begin position="309"/>
        <end position="336"/>
    </location>
</feature>
<dbReference type="EMBL" id="FLQW01007151">
    <property type="protein sequence ID" value="SBT01591.1"/>
    <property type="molecule type" value="Genomic_DNA"/>
</dbReference>
<proteinExistence type="predicted"/>
<reference evidence="3" key="1">
    <citation type="submission" date="2016-05" db="EMBL/GenBank/DDBJ databases">
        <authorList>
            <person name="Naeem Raeece"/>
        </authorList>
    </citation>
    <scope>NUCLEOTIDE SEQUENCE [LARGE SCALE GENOMIC DNA]</scope>
</reference>
<name>A0A1A8XAD5_PLAMA</name>
<dbReference type="Proteomes" id="UP000078597">
    <property type="component" value="Unassembled WGS sequence"/>
</dbReference>
<gene>
    <name evidence="2" type="ORF">PMALA_082450</name>
</gene>
<organism evidence="2 3">
    <name type="scientific">Plasmodium malariae</name>
    <dbReference type="NCBI Taxonomy" id="5858"/>
    <lineage>
        <taxon>Eukaryota</taxon>
        <taxon>Sar</taxon>
        <taxon>Alveolata</taxon>
        <taxon>Apicomplexa</taxon>
        <taxon>Aconoidasida</taxon>
        <taxon>Haemosporida</taxon>
        <taxon>Plasmodiidae</taxon>
        <taxon>Plasmodium</taxon>
        <taxon>Plasmodium (Plasmodium)</taxon>
    </lineage>
</organism>
<dbReference type="AlphaFoldDB" id="A0A1A8XAD5"/>
<feature type="compositionally biased region" description="Polar residues" evidence="1">
    <location>
        <begin position="229"/>
        <end position="257"/>
    </location>
</feature>
<evidence type="ECO:0000313" key="3">
    <source>
        <dbReference type="Proteomes" id="UP000078597"/>
    </source>
</evidence>
<protein>
    <submittedName>
        <fullName evidence="2">PIR Superfamily Protein</fullName>
    </submittedName>
</protein>
<feature type="compositionally biased region" description="Basic and acidic residues" evidence="1">
    <location>
        <begin position="212"/>
        <end position="227"/>
    </location>
</feature>
<feature type="region of interest" description="Disordered" evidence="1">
    <location>
        <begin position="212"/>
        <end position="296"/>
    </location>
</feature>